<name>A0A182TFP3_9DIPT</name>
<evidence type="ECO:0000256" key="1">
    <source>
        <dbReference type="SAM" id="MobiDB-lite"/>
    </source>
</evidence>
<reference evidence="3" key="1">
    <citation type="submission" date="2014-01" db="EMBL/GenBank/DDBJ databases">
        <title>The Genome Sequence of Anopheles melas CM1001059_A (V2).</title>
        <authorList>
            <consortium name="The Broad Institute Genomics Platform"/>
            <person name="Neafsey D.E."/>
            <person name="Besansky N."/>
            <person name="Howell P."/>
            <person name="Walton C."/>
            <person name="Young S.K."/>
            <person name="Zeng Q."/>
            <person name="Gargeya S."/>
            <person name="Fitzgerald M."/>
            <person name="Haas B."/>
            <person name="Abouelleil A."/>
            <person name="Allen A.W."/>
            <person name="Alvarado L."/>
            <person name="Arachchi H.M."/>
            <person name="Berlin A.M."/>
            <person name="Chapman S.B."/>
            <person name="Gainer-Dewar J."/>
            <person name="Goldberg J."/>
            <person name="Griggs A."/>
            <person name="Gujja S."/>
            <person name="Hansen M."/>
            <person name="Howarth C."/>
            <person name="Imamovic A."/>
            <person name="Ireland A."/>
            <person name="Larimer J."/>
            <person name="McCowan C."/>
            <person name="Murphy C."/>
            <person name="Pearson M."/>
            <person name="Poon T.W."/>
            <person name="Priest M."/>
            <person name="Roberts A."/>
            <person name="Saif S."/>
            <person name="Shea T."/>
            <person name="Sisk P."/>
            <person name="Sykes S."/>
            <person name="Wortman J."/>
            <person name="Nusbaum C."/>
            <person name="Birren B."/>
        </authorList>
    </citation>
    <scope>NUCLEOTIDE SEQUENCE [LARGE SCALE GENOMIC DNA]</scope>
    <source>
        <strain evidence="3">CM1001059</strain>
    </source>
</reference>
<proteinExistence type="predicted"/>
<sequence length="119" mass="12664">MNSKQSNKQTMLPGSSLVLLVALAGLVMVLLPVGTVPAVHAQQSDRAGALIEPNDALYDARYARIAKEKRESSRRLTTTAEEHESEEFYGLSREGVADESLVSNGMGGLSGCITAHPVP</sequence>
<protein>
    <submittedName>
        <fullName evidence="2">Uncharacterized protein</fullName>
    </submittedName>
</protein>
<dbReference type="EnsemblMetazoa" id="AMEC001493-RA">
    <property type="protein sequence ID" value="AMEC001493-PA"/>
    <property type="gene ID" value="AMEC001493"/>
</dbReference>
<evidence type="ECO:0000313" key="3">
    <source>
        <dbReference type="Proteomes" id="UP000075902"/>
    </source>
</evidence>
<dbReference type="Proteomes" id="UP000075902">
    <property type="component" value="Unassembled WGS sequence"/>
</dbReference>
<evidence type="ECO:0000313" key="2">
    <source>
        <dbReference type="EnsemblMetazoa" id="AMEC001493-PA"/>
    </source>
</evidence>
<keyword evidence="3" id="KW-1185">Reference proteome</keyword>
<feature type="region of interest" description="Disordered" evidence="1">
    <location>
        <begin position="69"/>
        <end position="89"/>
    </location>
</feature>
<dbReference type="VEuPathDB" id="VectorBase:AMEC001493"/>
<dbReference type="AlphaFoldDB" id="A0A182TFP3"/>
<organism evidence="2 3">
    <name type="scientific">Anopheles melas</name>
    <dbReference type="NCBI Taxonomy" id="34690"/>
    <lineage>
        <taxon>Eukaryota</taxon>
        <taxon>Metazoa</taxon>
        <taxon>Ecdysozoa</taxon>
        <taxon>Arthropoda</taxon>
        <taxon>Hexapoda</taxon>
        <taxon>Insecta</taxon>
        <taxon>Pterygota</taxon>
        <taxon>Neoptera</taxon>
        <taxon>Endopterygota</taxon>
        <taxon>Diptera</taxon>
        <taxon>Nematocera</taxon>
        <taxon>Culicoidea</taxon>
        <taxon>Culicidae</taxon>
        <taxon>Anophelinae</taxon>
        <taxon>Anopheles</taxon>
    </lineage>
</organism>
<accession>A0A182TFP3</accession>
<reference evidence="2" key="2">
    <citation type="submission" date="2020-05" db="UniProtKB">
        <authorList>
            <consortium name="EnsemblMetazoa"/>
        </authorList>
    </citation>
    <scope>IDENTIFICATION</scope>
    <source>
        <strain evidence="2">CM1001059</strain>
    </source>
</reference>